<gene>
    <name evidence="4" type="ORF">RDB_LOCUS96968</name>
</gene>
<accession>A0A8H3E0X4</accession>
<dbReference type="EMBL" id="CAJNJQ010002032">
    <property type="protein sequence ID" value="CAE7158959.1"/>
    <property type="molecule type" value="Genomic_DNA"/>
</dbReference>
<feature type="transmembrane region" description="Helical" evidence="2">
    <location>
        <begin position="60"/>
        <end position="85"/>
    </location>
</feature>
<name>A0A8H3E0X4_9AGAM</name>
<dbReference type="AlphaFoldDB" id="A0A8H3E0X4"/>
<protein>
    <recommendedName>
        <fullName evidence="3">DUF6535 domain-containing protein</fullName>
    </recommendedName>
</protein>
<feature type="coiled-coil region" evidence="1">
    <location>
        <begin position="565"/>
        <end position="592"/>
    </location>
</feature>
<feature type="domain" description="DUF6535" evidence="3">
    <location>
        <begin position="5"/>
        <end position="54"/>
    </location>
</feature>
<evidence type="ECO:0000259" key="3">
    <source>
        <dbReference type="Pfam" id="PF20153"/>
    </source>
</evidence>
<dbReference type="InterPro" id="IPR045338">
    <property type="entry name" value="DUF6535"/>
</dbReference>
<sequence>MVGRTGPAGAQARRRQQRWDGLVKWRMKELLIILPSLIHLSLLLFAIGLCVFLWDVHYGVAIPVILVTTLAASAYFSCTLLPFLYEYCPYGTVLSRLAKQFITKGLQPGRDSVIQDQVMANALNWMIVTCETPRSVEIALQSLAAADENLPTQVLEKRHAWAMIKQRLECGEVDQASEQNKSAVERYKRALNRYPIIRKKFDNLDFGYYHNKEEQLVLGIQATIRSLIDGALHHIDPEDTSTAQILRQCITIGQYYLSQGRDALKGEDIKCRYQAHVKPDSLAEDLVNCLEKCVSDGVTFNLELYRTLSASLALFLCCMTAHQSAEQSVYINYSLRLIRSYSSDQALDCLWATLMTTAYSDISALKRHDITSLVHGMLYLLANPNKYNLSPEDCEAIETILAQTVYRRGLPTNIQSIYHAHYIQSLTQNITTADDTVALAPQVLRAVYNLRIYAPWDDGYMLPSIEIYIFVVKYLSMAKDSSSTDSNFAYRVLGYSPIPKCSPQLVRALSSSDLITHLANVIDSDDRNTQLFATAQLWVFIHMSICEADRTSLTLSLLETELLKYPKLEGNMERQEAVAEELEDKLTADIDEGSFFISRYTYRVQEVMLQRRSTPLPELFHSRLNMYDTPKRLHGIESFVNYETERSVAYPDLVFDSEGRPSRIPSSEEQRA</sequence>
<feature type="transmembrane region" description="Helical" evidence="2">
    <location>
        <begin position="30"/>
        <end position="54"/>
    </location>
</feature>
<keyword evidence="2" id="KW-0812">Transmembrane</keyword>
<dbReference type="Pfam" id="PF20153">
    <property type="entry name" value="DUF6535"/>
    <property type="match status" value="1"/>
</dbReference>
<reference evidence="4" key="1">
    <citation type="submission" date="2021-01" db="EMBL/GenBank/DDBJ databases">
        <authorList>
            <person name="Kaushik A."/>
        </authorList>
    </citation>
    <scope>NUCLEOTIDE SEQUENCE</scope>
    <source>
        <strain evidence="4">AG5</strain>
    </source>
</reference>
<keyword evidence="2" id="KW-1133">Transmembrane helix</keyword>
<proteinExistence type="predicted"/>
<evidence type="ECO:0000313" key="4">
    <source>
        <dbReference type="EMBL" id="CAE7158959.1"/>
    </source>
</evidence>
<evidence type="ECO:0000256" key="2">
    <source>
        <dbReference type="SAM" id="Phobius"/>
    </source>
</evidence>
<evidence type="ECO:0000313" key="5">
    <source>
        <dbReference type="Proteomes" id="UP000663827"/>
    </source>
</evidence>
<keyword evidence="2" id="KW-0472">Membrane</keyword>
<organism evidence="4 5">
    <name type="scientific">Rhizoctonia solani</name>
    <dbReference type="NCBI Taxonomy" id="456999"/>
    <lineage>
        <taxon>Eukaryota</taxon>
        <taxon>Fungi</taxon>
        <taxon>Dikarya</taxon>
        <taxon>Basidiomycota</taxon>
        <taxon>Agaricomycotina</taxon>
        <taxon>Agaricomycetes</taxon>
        <taxon>Cantharellales</taxon>
        <taxon>Ceratobasidiaceae</taxon>
        <taxon>Rhizoctonia</taxon>
    </lineage>
</organism>
<comment type="caution">
    <text evidence="4">The sequence shown here is derived from an EMBL/GenBank/DDBJ whole genome shotgun (WGS) entry which is preliminary data.</text>
</comment>
<dbReference type="Proteomes" id="UP000663827">
    <property type="component" value="Unassembled WGS sequence"/>
</dbReference>
<evidence type="ECO:0000256" key="1">
    <source>
        <dbReference type="SAM" id="Coils"/>
    </source>
</evidence>
<keyword evidence="1" id="KW-0175">Coiled coil</keyword>